<dbReference type="OrthoDB" id="1328783at2759"/>
<feature type="region of interest" description="Disordered" evidence="1">
    <location>
        <begin position="1"/>
        <end position="42"/>
    </location>
</feature>
<dbReference type="AlphaFoldDB" id="A0A9J5Y750"/>
<feature type="compositionally biased region" description="Polar residues" evidence="1">
    <location>
        <begin position="23"/>
        <end position="33"/>
    </location>
</feature>
<organism evidence="2 3">
    <name type="scientific">Solanum commersonii</name>
    <name type="common">Commerson's wild potato</name>
    <name type="synonym">Commerson's nightshade</name>
    <dbReference type="NCBI Taxonomy" id="4109"/>
    <lineage>
        <taxon>Eukaryota</taxon>
        <taxon>Viridiplantae</taxon>
        <taxon>Streptophyta</taxon>
        <taxon>Embryophyta</taxon>
        <taxon>Tracheophyta</taxon>
        <taxon>Spermatophyta</taxon>
        <taxon>Magnoliopsida</taxon>
        <taxon>eudicotyledons</taxon>
        <taxon>Gunneridae</taxon>
        <taxon>Pentapetalae</taxon>
        <taxon>asterids</taxon>
        <taxon>lamiids</taxon>
        <taxon>Solanales</taxon>
        <taxon>Solanaceae</taxon>
        <taxon>Solanoideae</taxon>
        <taxon>Solaneae</taxon>
        <taxon>Solanum</taxon>
    </lineage>
</organism>
<accession>A0A9J5Y750</accession>
<comment type="caution">
    <text evidence="2">The sequence shown here is derived from an EMBL/GenBank/DDBJ whole genome shotgun (WGS) entry which is preliminary data.</text>
</comment>
<dbReference type="EMBL" id="JACXVP010000007">
    <property type="protein sequence ID" value="KAG5596515.1"/>
    <property type="molecule type" value="Genomic_DNA"/>
</dbReference>
<evidence type="ECO:0000313" key="2">
    <source>
        <dbReference type="EMBL" id="KAG5596515.1"/>
    </source>
</evidence>
<proteinExistence type="predicted"/>
<sequence>MAPSGKQVEGSVGSKRSRKGDAVNSSGQASSRHTPQKFGKQADQVECNITLVREFQAIWDTNQRTSNRIEVRRKQSVSPPGLEIIKGGGIAMGFDDPFNWREGVEGELHNLCPPRPHLVCQLVDVTKTKAQDTSHGPVLSIVDCQAQDNS</sequence>
<name>A0A9J5Y750_SOLCO</name>
<evidence type="ECO:0000313" key="3">
    <source>
        <dbReference type="Proteomes" id="UP000824120"/>
    </source>
</evidence>
<keyword evidence="3" id="KW-1185">Reference proteome</keyword>
<dbReference type="Proteomes" id="UP000824120">
    <property type="component" value="Chromosome 7"/>
</dbReference>
<evidence type="ECO:0000256" key="1">
    <source>
        <dbReference type="SAM" id="MobiDB-lite"/>
    </source>
</evidence>
<protein>
    <submittedName>
        <fullName evidence="2">Uncharacterized protein</fullName>
    </submittedName>
</protein>
<reference evidence="2 3" key="1">
    <citation type="submission" date="2020-09" db="EMBL/GenBank/DDBJ databases">
        <title>De no assembly of potato wild relative species, Solanum commersonii.</title>
        <authorList>
            <person name="Cho K."/>
        </authorList>
    </citation>
    <scope>NUCLEOTIDE SEQUENCE [LARGE SCALE GENOMIC DNA]</scope>
    <source>
        <strain evidence="2">LZ3.2</strain>
        <tissue evidence="2">Leaf</tissue>
    </source>
</reference>
<gene>
    <name evidence="2" type="ORF">H5410_037747</name>
</gene>